<protein>
    <submittedName>
        <fullName evidence="7">Uncharacterized protein</fullName>
    </submittedName>
</protein>
<dbReference type="OMA" id="RTFTTNX"/>
<evidence type="ECO:0000256" key="1">
    <source>
        <dbReference type="ARBA" id="ARBA00022448"/>
    </source>
</evidence>
<keyword evidence="1" id="KW-0813">Transport</keyword>
<dbReference type="GO" id="GO:0005484">
    <property type="term" value="F:SNAP receptor activity"/>
    <property type="evidence" value="ECO:0007669"/>
    <property type="project" value="InterPro"/>
</dbReference>
<dbReference type="GO" id="GO:0015031">
    <property type="term" value="P:protein transport"/>
    <property type="evidence" value="ECO:0007669"/>
    <property type="project" value="UniProtKB-KW"/>
</dbReference>
<keyword evidence="4" id="KW-1133">Transmembrane helix</keyword>
<reference evidence="7" key="1">
    <citation type="submission" date="2025-08" db="UniProtKB">
        <authorList>
            <consortium name="Ensembl"/>
        </authorList>
    </citation>
    <scope>IDENTIFICATION</scope>
</reference>
<organism evidence="7 8">
    <name type="scientific">Junco hyemalis</name>
    <name type="common">Dark-eyed junco</name>
    <dbReference type="NCBI Taxonomy" id="40217"/>
    <lineage>
        <taxon>Eukaryota</taxon>
        <taxon>Metazoa</taxon>
        <taxon>Chordata</taxon>
        <taxon>Craniata</taxon>
        <taxon>Vertebrata</taxon>
        <taxon>Euteleostomi</taxon>
        <taxon>Archelosauria</taxon>
        <taxon>Archosauria</taxon>
        <taxon>Dinosauria</taxon>
        <taxon>Saurischia</taxon>
        <taxon>Theropoda</taxon>
        <taxon>Coelurosauria</taxon>
        <taxon>Aves</taxon>
        <taxon>Neognathae</taxon>
        <taxon>Neoaves</taxon>
        <taxon>Telluraves</taxon>
        <taxon>Australaves</taxon>
        <taxon>Passeriformes</taxon>
        <taxon>Passerellidae</taxon>
        <taxon>Junco</taxon>
    </lineage>
</organism>
<accession>A0A8C5IZM2</accession>
<dbReference type="GO" id="GO:0016192">
    <property type="term" value="P:vesicle-mediated transport"/>
    <property type="evidence" value="ECO:0007669"/>
    <property type="project" value="InterPro"/>
</dbReference>
<keyword evidence="5" id="KW-0472">Membrane</keyword>
<reference evidence="7" key="2">
    <citation type="submission" date="2025-09" db="UniProtKB">
        <authorList>
            <consortium name="Ensembl"/>
        </authorList>
    </citation>
    <scope>IDENTIFICATION</scope>
</reference>
<dbReference type="PIRSF" id="PIRSF028865">
    <property type="entry name" value="Membrin-2"/>
    <property type="match status" value="1"/>
</dbReference>
<dbReference type="Pfam" id="PF12352">
    <property type="entry name" value="V-SNARE_C"/>
    <property type="match status" value="1"/>
</dbReference>
<name>A0A8C5IZM2_JUNHY</name>
<evidence type="ECO:0000256" key="3">
    <source>
        <dbReference type="ARBA" id="ARBA00022927"/>
    </source>
</evidence>
<dbReference type="Ensembl" id="ENSJHYT00000011751.1">
    <property type="protein sequence ID" value="ENSJHYP00000009711.1"/>
    <property type="gene ID" value="ENSJHYG00000007634.1"/>
</dbReference>
<dbReference type="AlphaFoldDB" id="A0A8C5IZM2"/>
<keyword evidence="2" id="KW-0812">Transmembrane</keyword>
<dbReference type="InterPro" id="IPR027027">
    <property type="entry name" value="GOSR2/Membrin/Bos1"/>
</dbReference>
<keyword evidence="8" id="KW-1185">Reference proteome</keyword>
<sequence length="170" mass="19031">MEGLYQQTNKQVHEVQSYMGHLETSDKESVHLVENEIQARIDNIFSNLERLEILSSKEPPNKRQSAKLTILAVLLGSGCVLFVFLSEQVTESLLSPQDSDTTIPIDETLQFNESLQSAHRGMDELIGSGTNILAGLRDQRVTLKVGASFFPTKTPHFSVFMLIRQIVLCL</sequence>
<evidence type="ECO:0000313" key="7">
    <source>
        <dbReference type="Ensembl" id="ENSJHYP00000009711.1"/>
    </source>
</evidence>
<evidence type="ECO:0000256" key="2">
    <source>
        <dbReference type="ARBA" id="ARBA00022692"/>
    </source>
</evidence>
<dbReference type="GO" id="GO:0005794">
    <property type="term" value="C:Golgi apparatus"/>
    <property type="evidence" value="ECO:0007669"/>
    <property type="project" value="InterPro"/>
</dbReference>
<dbReference type="Proteomes" id="UP000694408">
    <property type="component" value="Unplaced"/>
</dbReference>
<evidence type="ECO:0000256" key="4">
    <source>
        <dbReference type="ARBA" id="ARBA00022989"/>
    </source>
</evidence>
<evidence type="ECO:0000256" key="5">
    <source>
        <dbReference type="ARBA" id="ARBA00023136"/>
    </source>
</evidence>
<proteinExistence type="predicted"/>
<evidence type="ECO:0000256" key="6">
    <source>
        <dbReference type="ARBA" id="ARBA00046280"/>
    </source>
</evidence>
<keyword evidence="3" id="KW-0653">Protein transport</keyword>
<comment type="subcellular location">
    <subcellularLocation>
        <location evidence="6">Endomembrane system</location>
        <topology evidence="6">Single-pass type IV membrane protein</topology>
    </subcellularLocation>
</comment>
<evidence type="ECO:0000313" key="8">
    <source>
        <dbReference type="Proteomes" id="UP000694408"/>
    </source>
</evidence>